<feature type="chain" id="PRO_5045299906" evidence="5">
    <location>
        <begin position="31"/>
        <end position="1256"/>
    </location>
</feature>
<dbReference type="Gene3D" id="1.50.10.10">
    <property type="match status" value="1"/>
</dbReference>
<evidence type="ECO:0000313" key="8">
    <source>
        <dbReference type="Proteomes" id="UP001597042"/>
    </source>
</evidence>
<dbReference type="Proteomes" id="UP001597042">
    <property type="component" value="Unassembled WGS sequence"/>
</dbReference>
<dbReference type="RefSeq" id="WP_378750687.1">
    <property type="nucleotide sequence ID" value="NZ_JBHSSV010000003.1"/>
</dbReference>
<sequence>MRAGIRTLVSVGTALSLIGTALVAVPAASAESSEEAVAEGAPQHRLWYDEPAPDDNGGWADRSLALGNGYMGVNVFGGTETERLQVTENSLYDSIEGGGQRPGGLNSFAEINLDFGHAGVADYMRELVLDEGVARVRYVHGGSEFTREYFTSYPDKVLAMRLGVSEAGELSFTLRPTIPFLREYRDSPGDGRGKSGTVVAVDDTITMSGTMEWYGIEFEGQFKVIPQGGTLEAHNDDGNGTITVSNADSATILFTLGTNYEFDPQVVLTEDRLAKLAGFPHPHDEVTASLADASAKTYDELLAAHQADYLELYERMSFDIGGEEPTVPTDDLIDAYRSGTPSPYLEELAFQFGRYMLISSSRAGTLPPTLQGIWNVYENPPWGSRYLHDLNLQMAYSPAFPTNMPELFESYTDFFEAFVPRQQAYATEYIDLYNPSELDPDGDNGWSGPFWTAPYDIPGKSAVAGFGTGGWIGLMFWDYFDYTRDEGLLEDVVYPAIYGQANFLSRFVQEQDGLLLANPSSSPEQLPRNTVGTTFDQQMIYETHLNTLKAAEILGRSDPRLSTLESQLPLLDPIQVGTSGQIKEFRQEEYYGELGDPGHRHISHLLGMSPGQLISTLTPAWLDAAEVTLEGRGGESGIGWAQAKRISLWAKVHDGAQAYSYYQDLLQNHLMHNLFNNHRLTGVLFQADGNYGATAGVADMLLQSHHDIISPLPAIPDEWADGSFEGMLARGNFEVSAAWSNGHADRISVLAKSGGTAKLSYPNIADAVVTVDGEPVDAVPDGQDLVAIETTEGQSILITGIPAVDPLGAPADLAIIEDQRDEVELAWNASTDAASYRLYRAVGSAPEYELVASDVEDAEFTYRADDLDQIEQMTLRVTAVSSDGRESEGATTVRLLPDESATDDRPVYTGTASQSSTRFGGVPERAIDGNTDEVDSHSHTDFEDQPWWEVDLGEIRDIDEIVIWNRTNPVPAQRTKEFYVLVSDAPFVSGSLDEVLAQPGVAAFYHEAAPMPSAEFDIDRTGRFVRVQLTGINSGTSVALHLAEVQIFGPEEPGEEPDVVRPEALLVSPSTGGPFPQLAVRVDATDDVGLRRIVANIYQGSTLVRSTQSAVPDGAASGTHTATVDLPDGDYTVKFNAQDLAGNISRTGQAPFTIDSTPPTVSIKGGSEFTVGDGDGYAKVSFKLHDPGKIDRVELNGTAKDLDDNVWSDLNHVVAGAFGGVLGPNQLKVFDIAGNVTLVEFTLVEPPGVRLPVGAH</sequence>
<gene>
    <name evidence="7" type="ORF">ACFQZV_03835</name>
</gene>
<dbReference type="Gene3D" id="2.60.120.260">
    <property type="entry name" value="Galactose-binding domain-like"/>
    <property type="match status" value="1"/>
</dbReference>
<dbReference type="InterPro" id="IPR008928">
    <property type="entry name" value="6-hairpin_glycosidase_sf"/>
</dbReference>
<accession>A0ABW2ZP59</accession>
<dbReference type="GO" id="GO:0016787">
    <property type="term" value="F:hydrolase activity"/>
    <property type="evidence" value="ECO:0007669"/>
    <property type="project" value="UniProtKB-KW"/>
</dbReference>
<dbReference type="Pfam" id="PF21307">
    <property type="entry name" value="Glyco_hydro_95_C"/>
    <property type="match status" value="1"/>
</dbReference>
<evidence type="ECO:0000256" key="2">
    <source>
        <dbReference type="ARBA" id="ARBA00022837"/>
    </source>
</evidence>
<proteinExistence type="predicted"/>
<dbReference type="SUPFAM" id="SSF48208">
    <property type="entry name" value="Six-hairpin glycosidases"/>
    <property type="match status" value="1"/>
</dbReference>
<evidence type="ECO:0000313" key="7">
    <source>
        <dbReference type="EMBL" id="MFD0780429.1"/>
    </source>
</evidence>
<evidence type="ECO:0000256" key="4">
    <source>
        <dbReference type="SAM" id="MobiDB-lite"/>
    </source>
</evidence>
<feature type="domain" description="F5/8 type C" evidence="6">
    <location>
        <begin position="890"/>
        <end position="1050"/>
    </location>
</feature>
<keyword evidence="8" id="KW-1185">Reference proteome</keyword>
<dbReference type="InterPro" id="IPR054363">
    <property type="entry name" value="GH95_cat"/>
</dbReference>
<dbReference type="InterPro" id="IPR027414">
    <property type="entry name" value="GH95_N_dom"/>
</dbReference>
<dbReference type="InterPro" id="IPR012341">
    <property type="entry name" value="6hp_glycosidase-like_sf"/>
</dbReference>
<dbReference type="SUPFAM" id="SSF49265">
    <property type="entry name" value="Fibronectin type III"/>
    <property type="match status" value="1"/>
</dbReference>
<dbReference type="Pfam" id="PF22633">
    <property type="entry name" value="F5_F8_type_C_2"/>
    <property type="match status" value="1"/>
</dbReference>
<dbReference type="Pfam" id="PF22124">
    <property type="entry name" value="Glyco_hydro_95_cat"/>
    <property type="match status" value="1"/>
</dbReference>
<protein>
    <submittedName>
        <fullName evidence="7">Glycoside hydrolase N-terminal domain-containing protein</fullName>
    </submittedName>
</protein>
<keyword evidence="5" id="KW-0732">Signal</keyword>
<dbReference type="InterPro" id="IPR008979">
    <property type="entry name" value="Galactose-bd-like_sf"/>
</dbReference>
<dbReference type="PANTHER" id="PTHR31084">
    <property type="entry name" value="ALPHA-L-FUCOSIDASE 2"/>
    <property type="match status" value="1"/>
</dbReference>
<keyword evidence="3" id="KW-1015">Disulfide bond</keyword>
<evidence type="ECO:0000256" key="1">
    <source>
        <dbReference type="ARBA" id="ARBA00022723"/>
    </source>
</evidence>
<feature type="region of interest" description="Disordered" evidence="4">
    <location>
        <begin position="880"/>
        <end position="923"/>
    </location>
</feature>
<comment type="caution">
    <text evidence="7">The sequence shown here is derived from an EMBL/GenBank/DDBJ whole genome shotgun (WGS) entry which is preliminary data.</text>
</comment>
<dbReference type="Pfam" id="PF14498">
    <property type="entry name" value="Glyco_hyd_65N_2"/>
    <property type="match status" value="2"/>
</dbReference>
<organism evidence="7 8">
    <name type="scientific">Microbacterium koreense</name>
    <dbReference type="NCBI Taxonomy" id="323761"/>
    <lineage>
        <taxon>Bacteria</taxon>
        <taxon>Bacillati</taxon>
        <taxon>Actinomycetota</taxon>
        <taxon>Actinomycetes</taxon>
        <taxon>Micrococcales</taxon>
        <taxon>Microbacteriaceae</taxon>
        <taxon>Microbacterium</taxon>
    </lineage>
</organism>
<dbReference type="InterPro" id="IPR000421">
    <property type="entry name" value="FA58C"/>
</dbReference>
<evidence type="ECO:0000259" key="6">
    <source>
        <dbReference type="PROSITE" id="PS50022"/>
    </source>
</evidence>
<dbReference type="PANTHER" id="PTHR31084:SF0">
    <property type="entry name" value="ALPHA-L-FUCOSIDASE 2"/>
    <property type="match status" value="1"/>
</dbReference>
<dbReference type="Gene3D" id="2.60.40.10">
    <property type="entry name" value="Immunoglobulins"/>
    <property type="match status" value="2"/>
</dbReference>
<keyword evidence="7" id="KW-0378">Hydrolase</keyword>
<evidence type="ECO:0000256" key="5">
    <source>
        <dbReference type="SAM" id="SignalP"/>
    </source>
</evidence>
<feature type="signal peptide" evidence="5">
    <location>
        <begin position="1"/>
        <end position="30"/>
    </location>
</feature>
<dbReference type="EMBL" id="JBHTIM010000001">
    <property type="protein sequence ID" value="MFD0780429.1"/>
    <property type="molecule type" value="Genomic_DNA"/>
</dbReference>
<dbReference type="InterPro" id="IPR036116">
    <property type="entry name" value="FN3_sf"/>
</dbReference>
<dbReference type="SUPFAM" id="SSF49785">
    <property type="entry name" value="Galactose-binding domain-like"/>
    <property type="match status" value="1"/>
</dbReference>
<dbReference type="InterPro" id="IPR013783">
    <property type="entry name" value="Ig-like_fold"/>
</dbReference>
<name>A0ABW2ZP59_9MICO</name>
<reference evidence="8" key="1">
    <citation type="journal article" date="2019" name="Int. J. Syst. Evol. Microbiol.">
        <title>The Global Catalogue of Microorganisms (GCM) 10K type strain sequencing project: providing services to taxonomists for standard genome sequencing and annotation.</title>
        <authorList>
            <consortium name="The Broad Institute Genomics Platform"/>
            <consortium name="The Broad Institute Genome Sequencing Center for Infectious Disease"/>
            <person name="Wu L."/>
            <person name="Ma J."/>
        </authorList>
    </citation>
    <scope>NUCLEOTIDE SEQUENCE [LARGE SCALE GENOMIC DNA]</scope>
    <source>
        <strain evidence="8">CCUG 50754</strain>
    </source>
</reference>
<dbReference type="SMART" id="SM00607">
    <property type="entry name" value="FTP"/>
    <property type="match status" value="1"/>
</dbReference>
<dbReference type="InterPro" id="IPR049053">
    <property type="entry name" value="AFCA-like_C"/>
</dbReference>
<dbReference type="InterPro" id="IPR006585">
    <property type="entry name" value="FTP1"/>
</dbReference>
<evidence type="ECO:0000256" key="3">
    <source>
        <dbReference type="ARBA" id="ARBA00023157"/>
    </source>
</evidence>
<keyword evidence="2" id="KW-0106">Calcium</keyword>
<keyword evidence="1" id="KW-0479">Metal-binding</keyword>
<dbReference type="PROSITE" id="PS50022">
    <property type="entry name" value="FA58C_3"/>
    <property type="match status" value="1"/>
</dbReference>